<dbReference type="CDD" id="cd08180">
    <property type="entry name" value="PDD"/>
    <property type="match status" value="1"/>
</dbReference>
<name>A0A4P6M569_9FIRM</name>
<gene>
    <name evidence="4" type="primary">adhE_4</name>
    <name evidence="4" type="ORF">PMF13cell1_04123</name>
</gene>
<dbReference type="PANTHER" id="PTHR11496:SF83">
    <property type="entry name" value="HYDROXYACID-OXOACID TRANSHYDROGENASE, MITOCHONDRIAL"/>
    <property type="match status" value="1"/>
</dbReference>
<dbReference type="EMBL" id="CP035945">
    <property type="protein sequence ID" value="QBE98557.1"/>
    <property type="molecule type" value="Genomic_DNA"/>
</dbReference>
<feature type="domain" description="Alcohol dehydrogenase iron-type/glycerol dehydrogenase GldA" evidence="2">
    <location>
        <begin position="8"/>
        <end position="157"/>
    </location>
</feature>
<reference evidence="4 5" key="1">
    <citation type="submission" date="2019-01" db="EMBL/GenBank/DDBJ databases">
        <title>PMF-metabolizing Aryl O-demethylase.</title>
        <authorList>
            <person name="Kim M."/>
        </authorList>
    </citation>
    <scope>NUCLEOTIDE SEQUENCE [LARGE SCALE GENOMIC DNA]</scope>
    <source>
        <strain evidence="4 5">PMF1</strain>
    </source>
</reference>
<dbReference type="Gene3D" id="3.40.50.1970">
    <property type="match status" value="1"/>
</dbReference>
<evidence type="ECO:0000313" key="5">
    <source>
        <dbReference type="Proteomes" id="UP000289794"/>
    </source>
</evidence>
<accession>A0A4P6M569</accession>
<dbReference type="InterPro" id="IPR039697">
    <property type="entry name" value="Alcohol_dehydrogenase_Fe"/>
</dbReference>
<dbReference type="PROSITE" id="PS00913">
    <property type="entry name" value="ADH_IRON_1"/>
    <property type="match status" value="1"/>
</dbReference>
<dbReference type="InterPro" id="IPR056798">
    <property type="entry name" value="ADH_Fe_C"/>
</dbReference>
<dbReference type="InterPro" id="IPR018211">
    <property type="entry name" value="ADH_Fe_CS"/>
</dbReference>
<protein>
    <submittedName>
        <fullName evidence="4">Aldehyde-alcohol dehydrogenase</fullName>
    </submittedName>
</protein>
<proteinExistence type="predicted"/>
<dbReference type="GO" id="GO:0046872">
    <property type="term" value="F:metal ion binding"/>
    <property type="evidence" value="ECO:0007669"/>
    <property type="project" value="InterPro"/>
</dbReference>
<dbReference type="Gene3D" id="1.20.1090.10">
    <property type="entry name" value="Dehydroquinate synthase-like - alpha domain"/>
    <property type="match status" value="1"/>
</dbReference>
<dbReference type="Pfam" id="PF25137">
    <property type="entry name" value="ADH_Fe_C"/>
    <property type="match status" value="1"/>
</dbReference>
<dbReference type="AlphaFoldDB" id="A0A4P6M569"/>
<dbReference type="KEGG" id="bpro:PMF13cell1_04123"/>
<keyword evidence="1" id="KW-0560">Oxidoreductase</keyword>
<organism evidence="4 5">
    <name type="scientific">Blautia producta</name>
    <dbReference type="NCBI Taxonomy" id="33035"/>
    <lineage>
        <taxon>Bacteria</taxon>
        <taxon>Bacillati</taxon>
        <taxon>Bacillota</taxon>
        <taxon>Clostridia</taxon>
        <taxon>Lachnospirales</taxon>
        <taxon>Lachnospiraceae</taxon>
        <taxon>Blautia</taxon>
    </lineage>
</organism>
<dbReference type="Pfam" id="PF00465">
    <property type="entry name" value="Fe-ADH"/>
    <property type="match status" value="1"/>
</dbReference>
<dbReference type="SUPFAM" id="SSF56796">
    <property type="entry name" value="Dehydroquinate synthase-like"/>
    <property type="match status" value="1"/>
</dbReference>
<evidence type="ECO:0000313" key="4">
    <source>
        <dbReference type="EMBL" id="QBE98557.1"/>
    </source>
</evidence>
<evidence type="ECO:0000259" key="2">
    <source>
        <dbReference type="Pfam" id="PF00465"/>
    </source>
</evidence>
<dbReference type="RefSeq" id="WP_130181947.1">
    <property type="nucleotide sequence ID" value="NZ_CP035945.1"/>
</dbReference>
<dbReference type="GO" id="GO:0004022">
    <property type="term" value="F:alcohol dehydrogenase (NAD+) activity"/>
    <property type="evidence" value="ECO:0007669"/>
    <property type="project" value="TreeGrafter"/>
</dbReference>
<sequence length="381" mass="41805">MEEFGIKTSIHFGKNALEYLKKLQGTRIFIVTDPFMVESGLVENITRYLEKDRCTIFSNVVPDPPLELVTEGVREVIKNKPDTLIALGGGSAIDEAKAIMHFSRQIGNLPHMEFIAVPTTSGTGSEVTSFAVITDREKGIKYPLVDQSLLPDTAILDASLVKSVPKSVVADTGMDVLTHALEAYVSTKANAFTDALAEKAAVTVLRYLIRSYSNQEDSRAREEMHNASCMAGLAFDRTSLGVNHAIAHNIGGKFKVPHGRTNAVLLPYVIEFNADMREFNPRKYTRAAEKYAAVAQLAGIGGGNVRAGVKNLIREIRKMQEQMNMPTGFKACGILPEEYQKQKEAVAQGALSDACIKTNPRNVSREDILELLKQSYQGIRG</sequence>
<feature type="domain" description="Fe-containing alcohol dehydrogenase-like C-terminal" evidence="3">
    <location>
        <begin position="170"/>
        <end position="376"/>
    </location>
</feature>
<evidence type="ECO:0000256" key="1">
    <source>
        <dbReference type="ARBA" id="ARBA00023002"/>
    </source>
</evidence>
<dbReference type="FunFam" id="3.40.50.1970:FF:000003">
    <property type="entry name" value="Alcohol dehydrogenase, iron-containing"/>
    <property type="match status" value="1"/>
</dbReference>
<evidence type="ECO:0000259" key="3">
    <source>
        <dbReference type="Pfam" id="PF25137"/>
    </source>
</evidence>
<dbReference type="InterPro" id="IPR001670">
    <property type="entry name" value="ADH_Fe/GldA"/>
</dbReference>
<dbReference type="FunFam" id="1.20.1090.10:FF:000001">
    <property type="entry name" value="Aldehyde-alcohol dehydrogenase"/>
    <property type="match status" value="1"/>
</dbReference>
<dbReference type="Proteomes" id="UP000289794">
    <property type="component" value="Chromosome"/>
</dbReference>
<dbReference type="PANTHER" id="PTHR11496">
    <property type="entry name" value="ALCOHOL DEHYDROGENASE"/>
    <property type="match status" value="1"/>
</dbReference>